<organism evidence="7 8">
    <name type="scientific">Thelephora terrestris</name>
    <dbReference type="NCBI Taxonomy" id="56493"/>
    <lineage>
        <taxon>Eukaryota</taxon>
        <taxon>Fungi</taxon>
        <taxon>Dikarya</taxon>
        <taxon>Basidiomycota</taxon>
        <taxon>Agaricomycotina</taxon>
        <taxon>Agaricomycetes</taxon>
        <taxon>Thelephorales</taxon>
        <taxon>Thelephoraceae</taxon>
        <taxon>Thelephora</taxon>
    </lineage>
</organism>
<dbReference type="GO" id="GO:0004674">
    <property type="term" value="F:protein serine/threonine kinase activity"/>
    <property type="evidence" value="ECO:0007669"/>
    <property type="project" value="TreeGrafter"/>
</dbReference>
<sequence>NILVDASDHARITDFDLAQHISGEVQKAEGQSARWTAPEVLAEKSTLTTEADVFSFAMVMIEVFTGKVPFNSDKSVPAMVAIMNGERPPRPSHPTLTNGLWELMQKCWAQDVRERPQMTKVLTDLDTFHLQKPPRAPTQLGDSYGPDYHDAPPQPEPPSQSPPVISSTPSPTLNVRQQSKEYEPPSEALYSSKSAPPDETSDFDSSDEECQTILKELLNHPNLKHHTREPRKKFLRGFVEASDEVGSADT</sequence>
<feature type="non-terminal residue" evidence="7">
    <location>
        <position position="250"/>
    </location>
</feature>
<feature type="compositionally biased region" description="Low complexity" evidence="5">
    <location>
        <begin position="162"/>
        <end position="171"/>
    </location>
</feature>
<comment type="caution">
    <text evidence="7">The sequence shown here is derived from an EMBL/GenBank/DDBJ whole genome shotgun (WGS) entry which is preliminary data.</text>
</comment>
<feature type="compositionally biased region" description="Pro residues" evidence="5">
    <location>
        <begin position="152"/>
        <end position="161"/>
    </location>
</feature>
<keyword evidence="4" id="KW-0067">ATP-binding</keyword>
<dbReference type="AlphaFoldDB" id="A0A9P6HL25"/>
<evidence type="ECO:0000259" key="6">
    <source>
        <dbReference type="PROSITE" id="PS50011"/>
    </source>
</evidence>
<evidence type="ECO:0000256" key="3">
    <source>
        <dbReference type="ARBA" id="ARBA00022777"/>
    </source>
</evidence>
<feature type="region of interest" description="Disordered" evidence="5">
    <location>
        <begin position="126"/>
        <end position="208"/>
    </location>
</feature>
<feature type="compositionally biased region" description="Acidic residues" evidence="5">
    <location>
        <begin position="199"/>
        <end position="208"/>
    </location>
</feature>
<dbReference type="SUPFAM" id="SSF56112">
    <property type="entry name" value="Protein kinase-like (PK-like)"/>
    <property type="match status" value="1"/>
</dbReference>
<evidence type="ECO:0000256" key="4">
    <source>
        <dbReference type="ARBA" id="ARBA00022840"/>
    </source>
</evidence>
<dbReference type="PANTHER" id="PTHR44329">
    <property type="entry name" value="SERINE/THREONINE-PROTEIN KINASE TNNI3K-RELATED"/>
    <property type="match status" value="1"/>
</dbReference>
<dbReference type="OrthoDB" id="4062651at2759"/>
<keyword evidence="1" id="KW-0808">Transferase</keyword>
<accession>A0A9P6HL25</accession>
<evidence type="ECO:0000256" key="2">
    <source>
        <dbReference type="ARBA" id="ARBA00022741"/>
    </source>
</evidence>
<dbReference type="SMART" id="SM00219">
    <property type="entry name" value="TyrKc"/>
    <property type="match status" value="1"/>
</dbReference>
<proteinExistence type="predicted"/>
<dbReference type="Proteomes" id="UP000736335">
    <property type="component" value="Unassembled WGS sequence"/>
</dbReference>
<dbReference type="GO" id="GO:0004713">
    <property type="term" value="F:protein tyrosine kinase activity"/>
    <property type="evidence" value="ECO:0007669"/>
    <property type="project" value="InterPro"/>
</dbReference>
<dbReference type="PANTHER" id="PTHR44329:SF288">
    <property type="entry name" value="MITOGEN-ACTIVATED PROTEIN KINASE KINASE KINASE 20"/>
    <property type="match status" value="1"/>
</dbReference>
<dbReference type="Pfam" id="PF07714">
    <property type="entry name" value="PK_Tyr_Ser-Thr"/>
    <property type="match status" value="1"/>
</dbReference>
<evidence type="ECO:0000256" key="1">
    <source>
        <dbReference type="ARBA" id="ARBA00022679"/>
    </source>
</evidence>
<dbReference type="Gene3D" id="1.10.510.10">
    <property type="entry name" value="Transferase(Phosphotransferase) domain 1"/>
    <property type="match status" value="1"/>
</dbReference>
<evidence type="ECO:0000313" key="8">
    <source>
        <dbReference type="Proteomes" id="UP000736335"/>
    </source>
</evidence>
<dbReference type="InterPro" id="IPR011009">
    <property type="entry name" value="Kinase-like_dom_sf"/>
</dbReference>
<dbReference type="InterPro" id="IPR001245">
    <property type="entry name" value="Ser-Thr/Tyr_kinase_cat_dom"/>
</dbReference>
<feature type="domain" description="Protein kinase" evidence="6">
    <location>
        <begin position="1"/>
        <end position="129"/>
    </location>
</feature>
<dbReference type="InterPro" id="IPR020635">
    <property type="entry name" value="Tyr_kinase_cat_dom"/>
</dbReference>
<protein>
    <submittedName>
        <fullName evidence="7">Kinase-like domain-containing protein</fullName>
    </submittedName>
</protein>
<reference evidence="7" key="1">
    <citation type="journal article" date="2020" name="Nat. Commun.">
        <title>Large-scale genome sequencing of mycorrhizal fungi provides insights into the early evolution of symbiotic traits.</title>
        <authorList>
            <person name="Miyauchi S."/>
            <person name="Kiss E."/>
            <person name="Kuo A."/>
            <person name="Drula E."/>
            <person name="Kohler A."/>
            <person name="Sanchez-Garcia M."/>
            <person name="Morin E."/>
            <person name="Andreopoulos B."/>
            <person name="Barry K.W."/>
            <person name="Bonito G."/>
            <person name="Buee M."/>
            <person name="Carver A."/>
            <person name="Chen C."/>
            <person name="Cichocki N."/>
            <person name="Clum A."/>
            <person name="Culley D."/>
            <person name="Crous P.W."/>
            <person name="Fauchery L."/>
            <person name="Girlanda M."/>
            <person name="Hayes R.D."/>
            <person name="Keri Z."/>
            <person name="LaButti K."/>
            <person name="Lipzen A."/>
            <person name="Lombard V."/>
            <person name="Magnuson J."/>
            <person name="Maillard F."/>
            <person name="Murat C."/>
            <person name="Nolan M."/>
            <person name="Ohm R.A."/>
            <person name="Pangilinan J."/>
            <person name="Pereira M.F."/>
            <person name="Perotto S."/>
            <person name="Peter M."/>
            <person name="Pfister S."/>
            <person name="Riley R."/>
            <person name="Sitrit Y."/>
            <person name="Stielow J.B."/>
            <person name="Szollosi G."/>
            <person name="Zifcakova L."/>
            <person name="Stursova M."/>
            <person name="Spatafora J.W."/>
            <person name="Tedersoo L."/>
            <person name="Vaario L.M."/>
            <person name="Yamada A."/>
            <person name="Yan M."/>
            <person name="Wang P."/>
            <person name="Xu J."/>
            <person name="Bruns T."/>
            <person name="Baldrian P."/>
            <person name="Vilgalys R."/>
            <person name="Dunand C."/>
            <person name="Henrissat B."/>
            <person name="Grigoriev I.V."/>
            <person name="Hibbett D."/>
            <person name="Nagy L.G."/>
            <person name="Martin F.M."/>
        </authorList>
    </citation>
    <scope>NUCLEOTIDE SEQUENCE</scope>
    <source>
        <strain evidence="7">UH-Tt-Lm1</strain>
    </source>
</reference>
<dbReference type="EMBL" id="WIUZ02000003">
    <property type="protein sequence ID" value="KAF9789439.1"/>
    <property type="molecule type" value="Genomic_DNA"/>
</dbReference>
<evidence type="ECO:0000256" key="5">
    <source>
        <dbReference type="SAM" id="MobiDB-lite"/>
    </source>
</evidence>
<reference evidence="7" key="2">
    <citation type="submission" date="2020-11" db="EMBL/GenBank/DDBJ databases">
        <authorList>
            <consortium name="DOE Joint Genome Institute"/>
            <person name="Kuo A."/>
            <person name="Miyauchi S."/>
            <person name="Kiss E."/>
            <person name="Drula E."/>
            <person name="Kohler A."/>
            <person name="Sanchez-Garcia M."/>
            <person name="Andreopoulos B."/>
            <person name="Barry K.W."/>
            <person name="Bonito G."/>
            <person name="Buee M."/>
            <person name="Carver A."/>
            <person name="Chen C."/>
            <person name="Cichocki N."/>
            <person name="Clum A."/>
            <person name="Culley D."/>
            <person name="Crous P.W."/>
            <person name="Fauchery L."/>
            <person name="Girlanda M."/>
            <person name="Hayes R."/>
            <person name="Keri Z."/>
            <person name="Labutti K."/>
            <person name="Lipzen A."/>
            <person name="Lombard V."/>
            <person name="Magnuson J."/>
            <person name="Maillard F."/>
            <person name="Morin E."/>
            <person name="Murat C."/>
            <person name="Nolan M."/>
            <person name="Ohm R."/>
            <person name="Pangilinan J."/>
            <person name="Pereira M."/>
            <person name="Perotto S."/>
            <person name="Peter M."/>
            <person name="Riley R."/>
            <person name="Sitrit Y."/>
            <person name="Stielow B."/>
            <person name="Szollosi G."/>
            <person name="Zifcakova L."/>
            <person name="Stursova M."/>
            <person name="Spatafora J.W."/>
            <person name="Tedersoo L."/>
            <person name="Vaario L.-M."/>
            <person name="Yamada A."/>
            <person name="Yan M."/>
            <person name="Wang P."/>
            <person name="Xu J."/>
            <person name="Bruns T."/>
            <person name="Baldrian P."/>
            <person name="Vilgalys R."/>
            <person name="Henrissat B."/>
            <person name="Grigoriev I.V."/>
            <person name="Hibbett D."/>
            <person name="Nagy L.G."/>
            <person name="Martin F.M."/>
        </authorList>
    </citation>
    <scope>NUCLEOTIDE SEQUENCE</scope>
    <source>
        <strain evidence="7">UH-Tt-Lm1</strain>
    </source>
</reference>
<evidence type="ECO:0000313" key="7">
    <source>
        <dbReference type="EMBL" id="KAF9789439.1"/>
    </source>
</evidence>
<gene>
    <name evidence="7" type="ORF">BJ322DRAFT_1000352</name>
</gene>
<keyword evidence="8" id="KW-1185">Reference proteome</keyword>
<keyword evidence="2" id="KW-0547">Nucleotide-binding</keyword>
<dbReference type="GO" id="GO:0005524">
    <property type="term" value="F:ATP binding"/>
    <property type="evidence" value="ECO:0007669"/>
    <property type="project" value="UniProtKB-KW"/>
</dbReference>
<name>A0A9P6HL25_9AGAM</name>
<dbReference type="InterPro" id="IPR051681">
    <property type="entry name" value="Ser/Thr_Kinases-Pseudokinases"/>
</dbReference>
<dbReference type="PROSITE" id="PS50011">
    <property type="entry name" value="PROTEIN_KINASE_DOM"/>
    <property type="match status" value="1"/>
</dbReference>
<keyword evidence="3 7" id="KW-0418">Kinase</keyword>
<dbReference type="InterPro" id="IPR000719">
    <property type="entry name" value="Prot_kinase_dom"/>
</dbReference>